<proteinExistence type="predicted"/>
<reference evidence="1" key="1">
    <citation type="submission" date="2013-12" db="EMBL/GenBank/DDBJ databases">
        <title>A Varibaculum cambriense genome reconstructed from a premature infant gut community with otherwise low bacterial novelty that shifts toward anaerobic metabolism during the third week of life.</title>
        <authorList>
            <person name="Brown C.T."/>
            <person name="Sharon I."/>
            <person name="Thomas B.C."/>
            <person name="Castelle C.J."/>
            <person name="Morowitz M.J."/>
            <person name="Banfield J.F."/>
        </authorList>
    </citation>
    <scope>NUCLEOTIDE SEQUENCE</scope>
</reference>
<organism evidence="1">
    <name type="scientific">human gut metagenome</name>
    <dbReference type="NCBI Taxonomy" id="408170"/>
    <lineage>
        <taxon>unclassified sequences</taxon>
        <taxon>metagenomes</taxon>
        <taxon>organismal metagenomes</taxon>
    </lineage>
</organism>
<dbReference type="EMBL" id="AZMM01018961">
    <property type="protein sequence ID" value="ETJ15863.1"/>
    <property type="molecule type" value="Genomic_DNA"/>
</dbReference>
<name>W1WCJ9_9ZZZZ</name>
<dbReference type="AlphaFoldDB" id="W1WCJ9"/>
<sequence>MGDFLEMDLPRGEKFKENDKVEVLSAEIVGTHDDPRVVKWHHFAVKWKYS</sequence>
<gene>
    <name evidence="1" type="ORF">Q604_UNBc4C00180G0002</name>
</gene>
<evidence type="ECO:0000313" key="1">
    <source>
        <dbReference type="EMBL" id="ETJ15863.1"/>
    </source>
</evidence>
<accession>W1WCJ9</accession>
<comment type="caution">
    <text evidence="1">The sequence shown here is derived from an EMBL/GenBank/DDBJ whole genome shotgun (WGS) entry which is preliminary data.</text>
</comment>
<protein>
    <submittedName>
        <fullName evidence="1">Uncharacterized protein</fullName>
    </submittedName>
</protein>